<dbReference type="GO" id="GO:0005524">
    <property type="term" value="F:ATP binding"/>
    <property type="evidence" value="ECO:0007669"/>
    <property type="project" value="UniProtKB-KW"/>
</dbReference>
<reference evidence="11" key="1">
    <citation type="submission" date="2020-10" db="EMBL/GenBank/DDBJ databases">
        <authorList>
            <person name="Gilroy R."/>
        </authorList>
    </citation>
    <scope>NUCLEOTIDE SEQUENCE</scope>
    <source>
        <strain evidence="11">ChiW17-6978</strain>
    </source>
</reference>
<feature type="domain" description="ABC transporter" evidence="9">
    <location>
        <begin position="327"/>
        <end position="551"/>
    </location>
</feature>
<evidence type="ECO:0000256" key="3">
    <source>
        <dbReference type="ARBA" id="ARBA00022692"/>
    </source>
</evidence>
<keyword evidence="3 8" id="KW-0812">Transmembrane</keyword>
<evidence type="ECO:0000256" key="1">
    <source>
        <dbReference type="ARBA" id="ARBA00004651"/>
    </source>
</evidence>
<dbReference type="Pfam" id="PF00005">
    <property type="entry name" value="ABC_tran"/>
    <property type="match status" value="1"/>
</dbReference>
<dbReference type="PANTHER" id="PTHR43394">
    <property type="entry name" value="ATP-DEPENDENT PERMEASE MDL1, MITOCHONDRIAL"/>
    <property type="match status" value="1"/>
</dbReference>
<dbReference type="EMBL" id="DVLF01000110">
    <property type="protein sequence ID" value="HIT50095.1"/>
    <property type="molecule type" value="Genomic_DNA"/>
</dbReference>
<sequence>RYDKIRTYFKENWLIVVPMCVTALLFNGLMCLIPQIEGKTIDSLKEGNAYRTLQYVLFFLFLVLFVQFNRFCKRYLVRVFGNKMSLRMRQISFKNLLNKEISYFSSNDVGDILNRNLSDIYDTTEGIRKMTTEVFDTIVLLLGYLISMFLMDYQITLYVLVFILLSIIAAQFMKHFVFKSNKDYKEYLSVNKQLTLTKLNNELYYRGFGVSSNYFKEYDQSLRVLMKKNLKALLFQSSLEPLYLSVAFIGIFFIAYYGGLNVMNEVYEIGTLSAYITTFILVAKKAAKVGKVFNAYQGFKVSWVRCRGYLKNEPIHQEKIEVAEVKMVLSDFGFQYEQGFRLPAFNLTAHKGDLIGICGRVHTGKSTILKALTGMYSYCGSATIGGVEISRLVQDTHQWIGYCATEVAMFSDTLKNNILLGREGDIEKALSVSCLDVDLEELKGLDALMSHSNSNISGGQQKRVQMARTLCTAPSVILLDDPFQSVSPKMAVQMMEGLKRYKDHIIFFVSNNAVLLQQATQIIYLEETKAYLGTYESLLQQEGFLTLMEVK</sequence>
<dbReference type="InterPro" id="IPR017871">
    <property type="entry name" value="ABC_transporter-like_CS"/>
</dbReference>
<feature type="domain" description="ABC transmembrane type-1" evidence="10">
    <location>
        <begin position="19"/>
        <end position="298"/>
    </location>
</feature>
<dbReference type="Proteomes" id="UP000886758">
    <property type="component" value="Unassembled WGS sequence"/>
</dbReference>
<feature type="transmembrane region" description="Helical" evidence="8">
    <location>
        <begin position="266"/>
        <end position="283"/>
    </location>
</feature>
<dbReference type="InterPro" id="IPR003439">
    <property type="entry name" value="ABC_transporter-like_ATP-bd"/>
</dbReference>
<dbReference type="AlphaFoldDB" id="A0A9D1GQS0"/>
<dbReference type="PROSITE" id="PS50893">
    <property type="entry name" value="ABC_TRANSPORTER_2"/>
    <property type="match status" value="1"/>
</dbReference>
<dbReference type="Gene3D" id="3.40.50.300">
    <property type="entry name" value="P-loop containing nucleotide triphosphate hydrolases"/>
    <property type="match status" value="1"/>
</dbReference>
<keyword evidence="5 11" id="KW-0067">ATP-binding</keyword>
<dbReference type="GO" id="GO:0015421">
    <property type="term" value="F:ABC-type oligopeptide transporter activity"/>
    <property type="evidence" value="ECO:0007669"/>
    <property type="project" value="TreeGrafter"/>
</dbReference>
<comment type="caution">
    <text evidence="11">The sequence shown here is derived from an EMBL/GenBank/DDBJ whole genome shotgun (WGS) entry which is preliminary data.</text>
</comment>
<feature type="transmembrane region" description="Helical" evidence="8">
    <location>
        <begin position="157"/>
        <end position="177"/>
    </location>
</feature>
<dbReference type="CDD" id="cd07346">
    <property type="entry name" value="ABC_6TM_exporters"/>
    <property type="match status" value="1"/>
</dbReference>
<dbReference type="PROSITE" id="PS50929">
    <property type="entry name" value="ABC_TM1F"/>
    <property type="match status" value="1"/>
</dbReference>
<comment type="similarity">
    <text evidence="2">Belongs to the ABC transporter superfamily.</text>
</comment>
<feature type="non-terminal residue" evidence="11">
    <location>
        <position position="1"/>
    </location>
</feature>
<dbReference type="GO" id="GO:0005886">
    <property type="term" value="C:plasma membrane"/>
    <property type="evidence" value="ECO:0007669"/>
    <property type="project" value="UniProtKB-SubCell"/>
</dbReference>
<dbReference type="SUPFAM" id="SSF52540">
    <property type="entry name" value="P-loop containing nucleoside triphosphate hydrolases"/>
    <property type="match status" value="1"/>
</dbReference>
<feature type="transmembrane region" description="Helical" evidence="8">
    <location>
        <begin position="48"/>
        <end position="68"/>
    </location>
</feature>
<dbReference type="InterPro" id="IPR027417">
    <property type="entry name" value="P-loop_NTPase"/>
</dbReference>
<name>A0A9D1GQS0_9MOLU</name>
<gene>
    <name evidence="11" type="ORF">IAD46_03610</name>
</gene>
<feature type="transmembrane region" description="Helical" evidence="8">
    <location>
        <begin position="12"/>
        <end position="36"/>
    </location>
</feature>
<keyword evidence="6 8" id="KW-1133">Transmembrane helix</keyword>
<dbReference type="SUPFAM" id="SSF90123">
    <property type="entry name" value="ABC transporter transmembrane region"/>
    <property type="match status" value="1"/>
</dbReference>
<proteinExistence type="inferred from homology"/>
<dbReference type="InterPro" id="IPR039421">
    <property type="entry name" value="Type_1_exporter"/>
</dbReference>
<dbReference type="PANTHER" id="PTHR43394:SF1">
    <property type="entry name" value="ATP-BINDING CASSETTE SUB-FAMILY B MEMBER 10, MITOCHONDRIAL"/>
    <property type="match status" value="1"/>
</dbReference>
<evidence type="ECO:0000256" key="7">
    <source>
        <dbReference type="ARBA" id="ARBA00023136"/>
    </source>
</evidence>
<reference evidence="11" key="2">
    <citation type="journal article" date="2021" name="PeerJ">
        <title>Extensive microbial diversity within the chicken gut microbiome revealed by metagenomics and culture.</title>
        <authorList>
            <person name="Gilroy R."/>
            <person name="Ravi A."/>
            <person name="Getino M."/>
            <person name="Pursley I."/>
            <person name="Horton D.L."/>
            <person name="Alikhan N.F."/>
            <person name="Baker D."/>
            <person name="Gharbi K."/>
            <person name="Hall N."/>
            <person name="Watson M."/>
            <person name="Adriaenssens E.M."/>
            <person name="Foster-Nyarko E."/>
            <person name="Jarju S."/>
            <person name="Secka A."/>
            <person name="Antonio M."/>
            <person name="Oren A."/>
            <person name="Chaudhuri R.R."/>
            <person name="La Ragione R."/>
            <person name="Hildebrand F."/>
            <person name="Pallen M.J."/>
        </authorList>
    </citation>
    <scope>NUCLEOTIDE SEQUENCE</scope>
    <source>
        <strain evidence="11">ChiW17-6978</strain>
    </source>
</reference>
<feature type="transmembrane region" description="Helical" evidence="8">
    <location>
        <begin position="241"/>
        <end position="260"/>
    </location>
</feature>
<evidence type="ECO:0000256" key="5">
    <source>
        <dbReference type="ARBA" id="ARBA00022840"/>
    </source>
</evidence>
<organism evidence="11 12">
    <name type="scientific">Candidatus Pelethenecus faecipullorum</name>
    <dbReference type="NCBI Taxonomy" id="2840900"/>
    <lineage>
        <taxon>Bacteria</taxon>
        <taxon>Bacillati</taxon>
        <taxon>Mycoplasmatota</taxon>
        <taxon>Mollicutes</taxon>
        <taxon>Candidatus Pelethenecus</taxon>
    </lineage>
</organism>
<dbReference type="InterPro" id="IPR011527">
    <property type="entry name" value="ABC1_TM_dom"/>
</dbReference>
<feature type="transmembrane region" description="Helical" evidence="8">
    <location>
        <begin position="134"/>
        <end position="151"/>
    </location>
</feature>
<dbReference type="InterPro" id="IPR003593">
    <property type="entry name" value="AAA+_ATPase"/>
</dbReference>
<evidence type="ECO:0000256" key="6">
    <source>
        <dbReference type="ARBA" id="ARBA00022989"/>
    </source>
</evidence>
<evidence type="ECO:0000256" key="8">
    <source>
        <dbReference type="SAM" id="Phobius"/>
    </source>
</evidence>
<protein>
    <submittedName>
        <fullName evidence="11">ABC transporter ATP-binding protein</fullName>
    </submittedName>
</protein>
<evidence type="ECO:0000313" key="11">
    <source>
        <dbReference type="EMBL" id="HIT50095.1"/>
    </source>
</evidence>
<evidence type="ECO:0000256" key="4">
    <source>
        <dbReference type="ARBA" id="ARBA00022741"/>
    </source>
</evidence>
<dbReference type="GO" id="GO:0016887">
    <property type="term" value="F:ATP hydrolysis activity"/>
    <property type="evidence" value="ECO:0007669"/>
    <property type="project" value="InterPro"/>
</dbReference>
<evidence type="ECO:0000259" key="10">
    <source>
        <dbReference type="PROSITE" id="PS50929"/>
    </source>
</evidence>
<comment type="subcellular location">
    <subcellularLocation>
        <location evidence="1">Cell membrane</location>
        <topology evidence="1">Multi-pass membrane protein</topology>
    </subcellularLocation>
</comment>
<accession>A0A9D1GQS0</accession>
<evidence type="ECO:0000259" key="9">
    <source>
        <dbReference type="PROSITE" id="PS50893"/>
    </source>
</evidence>
<dbReference type="InterPro" id="IPR036640">
    <property type="entry name" value="ABC1_TM_sf"/>
</dbReference>
<keyword evidence="4" id="KW-0547">Nucleotide-binding</keyword>
<dbReference type="Gene3D" id="1.20.1560.10">
    <property type="entry name" value="ABC transporter type 1, transmembrane domain"/>
    <property type="match status" value="1"/>
</dbReference>
<evidence type="ECO:0000313" key="12">
    <source>
        <dbReference type="Proteomes" id="UP000886758"/>
    </source>
</evidence>
<dbReference type="PROSITE" id="PS00211">
    <property type="entry name" value="ABC_TRANSPORTER_1"/>
    <property type="match status" value="1"/>
</dbReference>
<dbReference type="Pfam" id="PF00664">
    <property type="entry name" value="ABC_membrane"/>
    <property type="match status" value="1"/>
</dbReference>
<keyword evidence="7 8" id="KW-0472">Membrane</keyword>
<dbReference type="SMART" id="SM00382">
    <property type="entry name" value="AAA"/>
    <property type="match status" value="1"/>
</dbReference>
<evidence type="ECO:0000256" key="2">
    <source>
        <dbReference type="ARBA" id="ARBA00005417"/>
    </source>
</evidence>